<gene>
    <name evidence="1" type="primary">thiS</name>
    <name evidence="1" type="ORF">C4532_19665</name>
</gene>
<reference evidence="1 2" key="1">
    <citation type="journal article" date="2017" name="ISME J.">
        <title>Energy and carbon metabolisms in a deep terrestrial subsurface fluid microbial community.</title>
        <authorList>
            <person name="Momper L."/>
            <person name="Jungbluth S.P."/>
            <person name="Lee M.D."/>
            <person name="Amend J.P."/>
        </authorList>
    </citation>
    <scope>NUCLEOTIDE SEQUENCE [LARGE SCALE GENOMIC DNA]</scope>
    <source>
        <strain evidence="1">SURF_17</strain>
    </source>
</reference>
<dbReference type="CDD" id="cd00565">
    <property type="entry name" value="Ubl_ThiS"/>
    <property type="match status" value="1"/>
</dbReference>
<dbReference type="InterPro" id="IPR016155">
    <property type="entry name" value="Mopterin_synth/thiamin_S_b"/>
</dbReference>
<evidence type="ECO:0000313" key="2">
    <source>
        <dbReference type="Proteomes" id="UP000285961"/>
    </source>
</evidence>
<dbReference type="NCBIfam" id="TIGR01683">
    <property type="entry name" value="thiS"/>
    <property type="match status" value="1"/>
</dbReference>
<dbReference type="AlphaFoldDB" id="A0A419ENT4"/>
<dbReference type="SUPFAM" id="SSF54285">
    <property type="entry name" value="MoaD/ThiS"/>
    <property type="match status" value="1"/>
</dbReference>
<proteinExistence type="predicted"/>
<dbReference type="InterPro" id="IPR012675">
    <property type="entry name" value="Beta-grasp_dom_sf"/>
</dbReference>
<dbReference type="PANTHER" id="PTHR34472:SF1">
    <property type="entry name" value="SULFUR CARRIER PROTEIN THIS"/>
    <property type="match status" value="1"/>
</dbReference>
<dbReference type="PANTHER" id="PTHR34472">
    <property type="entry name" value="SULFUR CARRIER PROTEIN THIS"/>
    <property type="match status" value="1"/>
</dbReference>
<protein>
    <submittedName>
        <fullName evidence="1">Sulfur carrier protein ThiS</fullName>
    </submittedName>
</protein>
<dbReference type="EMBL" id="QZKI01000142">
    <property type="protein sequence ID" value="RJP64314.1"/>
    <property type="molecule type" value="Genomic_DNA"/>
</dbReference>
<dbReference type="InterPro" id="IPR003749">
    <property type="entry name" value="ThiS/MoaD-like"/>
</dbReference>
<dbReference type="Proteomes" id="UP000285961">
    <property type="component" value="Unassembled WGS sequence"/>
</dbReference>
<sequence length="69" mass="7642">MRIRLNGEPYESPDTITVAELLKRLGIEGVRVAVELNADILPKEEYATKLLREGDQLEIVHFVGGGNHG</sequence>
<dbReference type="InterPro" id="IPR010035">
    <property type="entry name" value="Thi_S"/>
</dbReference>
<name>A0A419ENT4_9BACT</name>
<accession>A0A419ENT4</accession>
<comment type="caution">
    <text evidence="1">The sequence shown here is derived from an EMBL/GenBank/DDBJ whole genome shotgun (WGS) entry which is preliminary data.</text>
</comment>
<organism evidence="1 2">
    <name type="scientific">Candidatus Abyssobacteria bacterium SURF_17</name>
    <dbReference type="NCBI Taxonomy" id="2093361"/>
    <lineage>
        <taxon>Bacteria</taxon>
        <taxon>Pseudomonadati</taxon>
        <taxon>Candidatus Hydrogenedentota</taxon>
        <taxon>Candidatus Abyssobacteria</taxon>
    </lineage>
</organism>
<evidence type="ECO:0000313" key="1">
    <source>
        <dbReference type="EMBL" id="RJP64314.1"/>
    </source>
</evidence>
<dbReference type="Pfam" id="PF02597">
    <property type="entry name" value="ThiS"/>
    <property type="match status" value="1"/>
</dbReference>
<dbReference type="Gene3D" id="3.10.20.30">
    <property type="match status" value="1"/>
</dbReference>